<comment type="caution">
    <text evidence="2">The sequence shown here is derived from an EMBL/GenBank/DDBJ whole genome shotgun (WGS) entry which is preliminary data.</text>
</comment>
<name>A0A9N8W2L6_9GLOM</name>
<accession>A0A9N8W2L6</accession>
<evidence type="ECO:0000313" key="2">
    <source>
        <dbReference type="EMBL" id="CAG8471323.1"/>
    </source>
</evidence>
<evidence type="ECO:0000256" key="1">
    <source>
        <dbReference type="SAM" id="MobiDB-lite"/>
    </source>
</evidence>
<feature type="region of interest" description="Disordered" evidence="1">
    <location>
        <begin position="1"/>
        <end position="67"/>
    </location>
</feature>
<sequence length="435" mass="49058">MFSKQSEIKEKFKREMLQTRPKVQRRHTTSNTKQNNEPTSEKLTRSNTVPRNKNSRSNTVHSELEDVPMLTSEPNATLHMSPPQAIHEINEGVPMQDFGQNHFDMILYTHSPKTHEHEDVLAQASGQNCVDTMSSHQTSHDLKENFPMYASRPNSVKTALHMSPSQTTHELKEGAPMIISGPDYVSAPLYTSPPEDVPMQDFGQNRFDMIIHTRSLQNNHEYKDVLAQASGPNCVDTTSSLQTIHEQGDFPIQASGPNSANTALYMSPPQATHKLNEDFPLQASGPNPVNTILHMSPYQTTHEFIEDVPTQNYADMTSQTNHGTNPIASNTLPNQVKYIVPINSIDSYNSNHNISNPYLHTSELTTSHVIDGIETIYEEDLERLKCLENFESYETNLTLDEESDVEYDLAIAYEINDAYFMKELTSNVVNQPKVV</sequence>
<organism evidence="2 3">
    <name type="scientific">Dentiscutata erythropus</name>
    <dbReference type="NCBI Taxonomy" id="1348616"/>
    <lineage>
        <taxon>Eukaryota</taxon>
        <taxon>Fungi</taxon>
        <taxon>Fungi incertae sedis</taxon>
        <taxon>Mucoromycota</taxon>
        <taxon>Glomeromycotina</taxon>
        <taxon>Glomeromycetes</taxon>
        <taxon>Diversisporales</taxon>
        <taxon>Gigasporaceae</taxon>
        <taxon>Dentiscutata</taxon>
    </lineage>
</organism>
<proteinExistence type="predicted"/>
<reference evidence="2" key="1">
    <citation type="submission" date="2021-06" db="EMBL/GenBank/DDBJ databases">
        <authorList>
            <person name="Kallberg Y."/>
            <person name="Tangrot J."/>
            <person name="Rosling A."/>
        </authorList>
    </citation>
    <scope>NUCLEOTIDE SEQUENCE</scope>
    <source>
        <strain evidence="2">MA453B</strain>
    </source>
</reference>
<dbReference type="Proteomes" id="UP000789405">
    <property type="component" value="Unassembled WGS sequence"/>
</dbReference>
<feature type="compositionally biased region" description="Polar residues" evidence="1">
    <location>
        <begin position="29"/>
        <end position="38"/>
    </location>
</feature>
<feature type="compositionally biased region" description="Polar residues" evidence="1">
    <location>
        <begin position="45"/>
        <end position="61"/>
    </location>
</feature>
<dbReference type="OrthoDB" id="10609314at2759"/>
<protein>
    <submittedName>
        <fullName evidence="2">7167_t:CDS:1</fullName>
    </submittedName>
</protein>
<dbReference type="AlphaFoldDB" id="A0A9N8W2L6"/>
<keyword evidence="3" id="KW-1185">Reference proteome</keyword>
<dbReference type="EMBL" id="CAJVPY010000412">
    <property type="protein sequence ID" value="CAG8471323.1"/>
    <property type="molecule type" value="Genomic_DNA"/>
</dbReference>
<evidence type="ECO:0000313" key="3">
    <source>
        <dbReference type="Proteomes" id="UP000789405"/>
    </source>
</evidence>
<feature type="compositionally biased region" description="Basic and acidic residues" evidence="1">
    <location>
        <begin position="1"/>
        <end position="17"/>
    </location>
</feature>
<gene>
    <name evidence="2" type="ORF">DERYTH_LOCUS1473</name>
</gene>